<name>A0ACD6A8M6_AVESA</name>
<organism evidence="1 2">
    <name type="scientific">Avena sativa</name>
    <name type="common">Oat</name>
    <dbReference type="NCBI Taxonomy" id="4498"/>
    <lineage>
        <taxon>Eukaryota</taxon>
        <taxon>Viridiplantae</taxon>
        <taxon>Streptophyta</taxon>
        <taxon>Embryophyta</taxon>
        <taxon>Tracheophyta</taxon>
        <taxon>Spermatophyta</taxon>
        <taxon>Magnoliopsida</taxon>
        <taxon>Liliopsida</taxon>
        <taxon>Poales</taxon>
        <taxon>Poaceae</taxon>
        <taxon>BOP clade</taxon>
        <taxon>Pooideae</taxon>
        <taxon>Poodae</taxon>
        <taxon>Poeae</taxon>
        <taxon>Poeae Chloroplast Group 1 (Aveneae type)</taxon>
        <taxon>Aveninae</taxon>
        <taxon>Avena</taxon>
    </lineage>
</organism>
<dbReference type="EnsemblPlants" id="AVESA.00010b.r2.7DG1334660.1">
    <property type="protein sequence ID" value="AVESA.00010b.r2.7DG1334660.1.CDS"/>
    <property type="gene ID" value="AVESA.00010b.r2.7DG1334660"/>
</dbReference>
<sequence>MHPQLRCSVVHALELPLHWTTSRLESRWFIDHCARDASIDPALLHFAKIDFNKVQSMHQEELARFTRWWKKDVALGEKLMFARDRLLECFHYANGIVWEPNLGACRESLAKVTNLIVHLDDVYDVYGTLDELILFTDAIRRWEESPSEMLPEYMQALYSAMYTTSNEVADHALKTHGCDVRLLLQKAVKGPKFTSIFLQIVDSVYNT</sequence>
<dbReference type="Proteomes" id="UP001732700">
    <property type="component" value="Chromosome 7D"/>
</dbReference>
<reference evidence="1" key="1">
    <citation type="submission" date="2021-05" db="EMBL/GenBank/DDBJ databases">
        <authorList>
            <person name="Scholz U."/>
            <person name="Mascher M."/>
            <person name="Fiebig A."/>
        </authorList>
    </citation>
    <scope>NUCLEOTIDE SEQUENCE [LARGE SCALE GENOMIC DNA]</scope>
</reference>
<reference evidence="1" key="2">
    <citation type="submission" date="2025-09" db="UniProtKB">
        <authorList>
            <consortium name="EnsemblPlants"/>
        </authorList>
    </citation>
    <scope>IDENTIFICATION</scope>
</reference>
<evidence type="ECO:0000313" key="2">
    <source>
        <dbReference type="Proteomes" id="UP001732700"/>
    </source>
</evidence>
<protein>
    <submittedName>
        <fullName evidence="1">Uncharacterized protein</fullName>
    </submittedName>
</protein>
<evidence type="ECO:0000313" key="1">
    <source>
        <dbReference type="EnsemblPlants" id="AVESA.00010b.r2.7DG1334660.1.CDS"/>
    </source>
</evidence>
<proteinExistence type="predicted"/>
<accession>A0ACD6A8M6</accession>
<keyword evidence="2" id="KW-1185">Reference proteome</keyword>